<dbReference type="InterPro" id="IPR003439">
    <property type="entry name" value="ABC_transporter-like_ATP-bd"/>
</dbReference>
<reference evidence="4 5" key="1">
    <citation type="journal article" date="2017" name="Int. J. Syst. Evol. Microbiol.">
        <title>Bacillus notoginsengisoli sp. nov., a novel bacterium isolated from the rhizosphere of Panax notoginseng.</title>
        <authorList>
            <person name="Zhang M.Y."/>
            <person name="Cheng J."/>
            <person name="Cai Y."/>
            <person name="Zhang T.Y."/>
            <person name="Wu Y.Y."/>
            <person name="Manikprabhu D."/>
            <person name="Li W.J."/>
            <person name="Zhang Y.X."/>
        </authorList>
    </citation>
    <scope>NUCLEOTIDE SEQUENCE [LARGE SCALE GENOMIC DNA]</scope>
    <source>
        <strain evidence="4 5">JCM 30743</strain>
    </source>
</reference>
<dbReference type="PANTHER" id="PTHR43158">
    <property type="entry name" value="SKFA PEPTIDE EXPORT ATP-BINDING PROTEIN SKFE"/>
    <property type="match status" value="1"/>
</dbReference>
<keyword evidence="2 4" id="KW-0067">ATP-binding</keyword>
<sequence>MKAVEFNNVTKTYFGKKALNQLSFSIEDNTITGLVGRNGAGKTTLMKIAAGYLKPSSGTAKVFSENPFESLHVSLNSIFVDDGMVFPSALPLGEILQEGARFYPNWNDRLARRLLDYFSLDPKNYHNRLSKGKTSIFNAIVGLASRCPLTMFDEPTTGMDEAARKDFYRALLKDYLDHPRTIILSSHHLEEIEDLLENILLIQGGQNFLHLPMSEFSSWAIAVRGSVEVVRDILDGREIIYEKTLGKNTIQAVVRNELTKNEVSDLRGTGAELFPVSSSDLFVYLTNKEKGGIDDVFNENESR</sequence>
<accession>A0A417YQ76</accession>
<dbReference type="CDD" id="cd03230">
    <property type="entry name" value="ABC_DR_subfamily_A"/>
    <property type="match status" value="1"/>
</dbReference>
<organism evidence="4 5">
    <name type="scientific">Neobacillus notoginsengisoli</name>
    <dbReference type="NCBI Taxonomy" id="1578198"/>
    <lineage>
        <taxon>Bacteria</taxon>
        <taxon>Bacillati</taxon>
        <taxon>Bacillota</taxon>
        <taxon>Bacilli</taxon>
        <taxon>Bacillales</taxon>
        <taxon>Bacillaceae</taxon>
        <taxon>Neobacillus</taxon>
    </lineage>
</organism>
<dbReference type="Proteomes" id="UP000284416">
    <property type="component" value="Unassembled WGS sequence"/>
</dbReference>
<protein>
    <submittedName>
        <fullName evidence="4">ABC transporter ATP-binding protein</fullName>
    </submittedName>
</protein>
<dbReference type="EMBL" id="QWEG01000013">
    <property type="protein sequence ID" value="RHW35713.1"/>
    <property type="molecule type" value="Genomic_DNA"/>
</dbReference>
<dbReference type="RefSeq" id="WP_118923344.1">
    <property type="nucleotide sequence ID" value="NZ_QWEG01000013.1"/>
</dbReference>
<dbReference type="SMART" id="SM00382">
    <property type="entry name" value="AAA"/>
    <property type="match status" value="1"/>
</dbReference>
<dbReference type="GO" id="GO:0005524">
    <property type="term" value="F:ATP binding"/>
    <property type="evidence" value="ECO:0007669"/>
    <property type="project" value="UniProtKB-KW"/>
</dbReference>
<dbReference type="InterPro" id="IPR003593">
    <property type="entry name" value="AAA+_ATPase"/>
</dbReference>
<comment type="caution">
    <text evidence="4">The sequence shown here is derived from an EMBL/GenBank/DDBJ whole genome shotgun (WGS) entry which is preliminary data.</text>
</comment>
<dbReference type="Pfam" id="PF00005">
    <property type="entry name" value="ABC_tran"/>
    <property type="match status" value="1"/>
</dbReference>
<evidence type="ECO:0000313" key="5">
    <source>
        <dbReference type="Proteomes" id="UP000284416"/>
    </source>
</evidence>
<feature type="domain" description="ABC transporter" evidence="3">
    <location>
        <begin position="4"/>
        <end position="229"/>
    </location>
</feature>
<dbReference type="AlphaFoldDB" id="A0A417YQ76"/>
<name>A0A417YQ76_9BACI</name>
<dbReference type="GO" id="GO:0016887">
    <property type="term" value="F:ATP hydrolysis activity"/>
    <property type="evidence" value="ECO:0007669"/>
    <property type="project" value="InterPro"/>
</dbReference>
<evidence type="ECO:0000256" key="1">
    <source>
        <dbReference type="ARBA" id="ARBA00022741"/>
    </source>
</evidence>
<evidence type="ECO:0000259" key="3">
    <source>
        <dbReference type="PROSITE" id="PS50893"/>
    </source>
</evidence>
<keyword evidence="1" id="KW-0547">Nucleotide-binding</keyword>
<dbReference type="Gene3D" id="3.40.50.300">
    <property type="entry name" value="P-loop containing nucleotide triphosphate hydrolases"/>
    <property type="match status" value="1"/>
</dbReference>
<gene>
    <name evidence="4" type="ORF">D1B31_18910</name>
</gene>
<evidence type="ECO:0000313" key="4">
    <source>
        <dbReference type="EMBL" id="RHW35713.1"/>
    </source>
</evidence>
<dbReference type="PANTHER" id="PTHR43158:SF5">
    <property type="entry name" value="ABC TRANSPORTER, ATP-BINDING PROTEIN"/>
    <property type="match status" value="1"/>
</dbReference>
<dbReference type="InterPro" id="IPR027417">
    <property type="entry name" value="P-loop_NTPase"/>
</dbReference>
<keyword evidence="5" id="KW-1185">Reference proteome</keyword>
<evidence type="ECO:0000256" key="2">
    <source>
        <dbReference type="ARBA" id="ARBA00022840"/>
    </source>
</evidence>
<proteinExistence type="predicted"/>
<dbReference type="PROSITE" id="PS50893">
    <property type="entry name" value="ABC_TRANSPORTER_2"/>
    <property type="match status" value="1"/>
</dbReference>
<dbReference type="OrthoDB" id="9804819at2"/>
<dbReference type="SUPFAM" id="SSF52540">
    <property type="entry name" value="P-loop containing nucleoside triphosphate hydrolases"/>
    <property type="match status" value="1"/>
</dbReference>